<keyword evidence="5" id="KW-1185">Reference proteome</keyword>
<dbReference type="PROSITE" id="PS51186">
    <property type="entry name" value="GNAT"/>
    <property type="match status" value="1"/>
</dbReference>
<dbReference type="PANTHER" id="PTHR43800">
    <property type="entry name" value="PEPTIDYL-LYSINE N-ACETYLTRANSFERASE YJAB"/>
    <property type="match status" value="1"/>
</dbReference>
<dbReference type="GeneID" id="97543502"/>
<organism evidence="4 5">
    <name type="scientific">Vibrio nigripulchritudo</name>
    <dbReference type="NCBI Taxonomy" id="28173"/>
    <lineage>
        <taxon>Bacteria</taxon>
        <taxon>Pseudomonadati</taxon>
        <taxon>Pseudomonadota</taxon>
        <taxon>Gammaproteobacteria</taxon>
        <taxon>Vibrionales</taxon>
        <taxon>Vibrionaceae</taxon>
        <taxon>Vibrio</taxon>
    </lineage>
</organism>
<feature type="domain" description="N-acetyltransferase" evidence="3">
    <location>
        <begin position="1"/>
        <end position="138"/>
    </location>
</feature>
<name>U4KBL5_9VIBR</name>
<protein>
    <submittedName>
        <fullName evidence="4">Putative Acetyltransferase</fullName>
    </submittedName>
</protein>
<dbReference type="InterPro" id="IPR000182">
    <property type="entry name" value="GNAT_dom"/>
</dbReference>
<sequence>MIRKFTQSDIDAVLDIWLTASIDAHNFVEADFWRDQISNMRDVYIPASEVYVFELNGDVVGFYALYEDSLAAIFVYPDFQGQGLGKKLITHAKSRRDSLTLSVYKDNQASYQFYLSQGFKVISEQTDEHTGYPEYTMTN</sequence>
<dbReference type="STRING" id="28173.VIBNI_B0391"/>
<dbReference type="Gene3D" id="3.40.630.30">
    <property type="match status" value="1"/>
</dbReference>
<dbReference type="EMBL" id="FO203527">
    <property type="protein sequence ID" value="CCO60207.1"/>
    <property type="molecule type" value="Genomic_DNA"/>
</dbReference>
<evidence type="ECO:0000313" key="5">
    <source>
        <dbReference type="Proteomes" id="UP000016895"/>
    </source>
</evidence>
<dbReference type="Pfam" id="PF13508">
    <property type="entry name" value="Acetyltransf_7"/>
    <property type="match status" value="1"/>
</dbReference>
<dbReference type="OrthoDB" id="9789605at2"/>
<dbReference type="eggNOG" id="COG0456">
    <property type="taxonomic scope" value="Bacteria"/>
</dbReference>
<evidence type="ECO:0000256" key="1">
    <source>
        <dbReference type="ARBA" id="ARBA00022679"/>
    </source>
</evidence>
<keyword evidence="1 4" id="KW-0808">Transferase</keyword>
<dbReference type="SUPFAM" id="SSF55729">
    <property type="entry name" value="Acyl-CoA N-acyltransferases (Nat)"/>
    <property type="match status" value="1"/>
</dbReference>
<dbReference type="KEGG" id="vni:VIBNI_B0391"/>
<dbReference type="Proteomes" id="UP000016895">
    <property type="component" value="Chromosome 2"/>
</dbReference>
<dbReference type="GO" id="GO:0016747">
    <property type="term" value="F:acyltransferase activity, transferring groups other than amino-acyl groups"/>
    <property type="evidence" value="ECO:0007669"/>
    <property type="project" value="InterPro"/>
</dbReference>
<dbReference type="AlphaFoldDB" id="U4KBL5"/>
<evidence type="ECO:0000256" key="2">
    <source>
        <dbReference type="ARBA" id="ARBA00023315"/>
    </source>
</evidence>
<keyword evidence="2" id="KW-0012">Acyltransferase</keyword>
<dbReference type="CDD" id="cd04301">
    <property type="entry name" value="NAT_SF"/>
    <property type="match status" value="1"/>
</dbReference>
<dbReference type="InterPro" id="IPR016181">
    <property type="entry name" value="Acyl_CoA_acyltransferase"/>
</dbReference>
<evidence type="ECO:0000259" key="3">
    <source>
        <dbReference type="PROSITE" id="PS51186"/>
    </source>
</evidence>
<dbReference type="PANTHER" id="PTHR43800:SF1">
    <property type="entry name" value="PEPTIDYL-LYSINE N-ACETYLTRANSFERASE YJAB"/>
    <property type="match status" value="1"/>
</dbReference>
<gene>
    <name evidence="4" type="ORF">VIBNI_B0391</name>
</gene>
<reference evidence="4 5" key="1">
    <citation type="journal article" date="2013" name="ISME J.">
        <title>Comparative genomics of pathogenic lineages of Vibrio nigripulchritudo identifies virulence-associated traits.</title>
        <authorList>
            <person name="Goudenege D."/>
            <person name="Labreuche Y."/>
            <person name="Krin E."/>
            <person name="Ansquer D."/>
            <person name="Mangenot S."/>
            <person name="Calteau A."/>
            <person name="Medigue C."/>
            <person name="Mazel D."/>
            <person name="Polz M.F."/>
            <person name="Le Roux F."/>
        </authorList>
    </citation>
    <scope>NUCLEOTIDE SEQUENCE [LARGE SCALE GENOMIC DNA]</scope>
    <source>
        <strain evidence="5">SnF1</strain>
    </source>
</reference>
<dbReference type="RefSeq" id="WP_022560845.1">
    <property type="nucleotide sequence ID" value="NC_022543.1"/>
</dbReference>
<accession>U4KBL5</accession>
<dbReference type="NCBIfam" id="NF007853">
    <property type="entry name" value="PRK10562.1"/>
    <property type="match status" value="1"/>
</dbReference>
<dbReference type="PATRIC" id="fig|1260221.3.peg.4068"/>
<proteinExistence type="predicted"/>
<evidence type="ECO:0000313" key="4">
    <source>
        <dbReference type="EMBL" id="CCO60207.1"/>
    </source>
</evidence>